<dbReference type="PANTHER" id="PTHR43861:SF1">
    <property type="entry name" value="TRANS-ACONITATE 2-METHYLTRANSFERASE"/>
    <property type="match status" value="1"/>
</dbReference>
<dbReference type="InterPro" id="IPR029063">
    <property type="entry name" value="SAM-dependent_MTases_sf"/>
</dbReference>
<dbReference type="Gene3D" id="3.40.50.150">
    <property type="entry name" value="Vaccinia Virus protein VP39"/>
    <property type="match status" value="1"/>
</dbReference>
<evidence type="ECO:0008006" key="3">
    <source>
        <dbReference type="Google" id="ProtNLM"/>
    </source>
</evidence>
<accession>A0ABP6J9E1</accession>
<evidence type="ECO:0000313" key="2">
    <source>
        <dbReference type="Proteomes" id="UP001501102"/>
    </source>
</evidence>
<sequence>MPVAERVRVRGIDDDEGRRLLRIIRRGTGSVVTWRRAQMVLLSAQGRPVAKIAKSKPAEHGLPFSTWSLAKLTDFLVAEGVVDDISHEGLRVLLREEGVSFQRILTFALQGDDRHRTVAWTAGVGAYELDPFSLLLLVGGAGAAQDEGMKSRTTSRKGQSDPVAESVAIYSGHADDYAAVHAPKMADRVERFAGSLPVPSLILDAGCGPGRDLARFRKHGHVVRGVDLNPVFVAMANAHAPTSECDLREVGSRFPAGTFDGIWASASLVHLDVADAVDVLGQFAGLLRPEGRMYVCLSATGSTGWLDEPDGRRWYTVWDPDELAAAVAGAGFTVDGVDRGPYVEVWATRSG</sequence>
<dbReference type="Proteomes" id="UP001501102">
    <property type="component" value="Unassembled WGS sequence"/>
</dbReference>
<dbReference type="SUPFAM" id="SSF53335">
    <property type="entry name" value="S-adenosyl-L-methionine-dependent methyltransferases"/>
    <property type="match status" value="1"/>
</dbReference>
<dbReference type="CDD" id="cd02440">
    <property type="entry name" value="AdoMet_MTases"/>
    <property type="match status" value="1"/>
</dbReference>
<evidence type="ECO:0000313" key="1">
    <source>
        <dbReference type="EMBL" id="GAA2925106.1"/>
    </source>
</evidence>
<dbReference type="PANTHER" id="PTHR43861">
    <property type="entry name" value="TRANS-ACONITATE 2-METHYLTRANSFERASE-RELATED"/>
    <property type="match status" value="1"/>
</dbReference>
<name>A0ABP6J9E1_STRTU</name>
<reference evidence="2" key="1">
    <citation type="journal article" date="2019" name="Int. J. Syst. Evol. Microbiol.">
        <title>The Global Catalogue of Microorganisms (GCM) 10K type strain sequencing project: providing services to taxonomists for standard genome sequencing and annotation.</title>
        <authorList>
            <consortium name="The Broad Institute Genomics Platform"/>
            <consortium name="The Broad Institute Genome Sequencing Center for Infectious Disease"/>
            <person name="Wu L."/>
            <person name="Ma J."/>
        </authorList>
    </citation>
    <scope>NUCLEOTIDE SEQUENCE [LARGE SCALE GENOMIC DNA]</scope>
    <source>
        <strain evidence="2">JCM 4087</strain>
    </source>
</reference>
<dbReference type="Pfam" id="PF13489">
    <property type="entry name" value="Methyltransf_23"/>
    <property type="match status" value="1"/>
</dbReference>
<comment type="caution">
    <text evidence="1">The sequence shown here is derived from an EMBL/GenBank/DDBJ whole genome shotgun (WGS) entry which is preliminary data.</text>
</comment>
<gene>
    <name evidence="1" type="ORF">GCM10020221_21340</name>
</gene>
<dbReference type="EMBL" id="BAAAXZ010000080">
    <property type="protein sequence ID" value="GAA2925106.1"/>
    <property type="molecule type" value="Genomic_DNA"/>
</dbReference>
<organism evidence="1 2">
    <name type="scientific">Streptomyces thioluteus</name>
    <dbReference type="NCBI Taxonomy" id="66431"/>
    <lineage>
        <taxon>Bacteria</taxon>
        <taxon>Bacillati</taxon>
        <taxon>Actinomycetota</taxon>
        <taxon>Actinomycetes</taxon>
        <taxon>Kitasatosporales</taxon>
        <taxon>Streptomycetaceae</taxon>
        <taxon>Streptomyces</taxon>
    </lineage>
</organism>
<protein>
    <recommendedName>
        <fullName evidence="3">Class I SAM-dependent methyltransferase</fullName>
    </recommendedName>
</protein>
<proteinExistence type="predicted"/>
<keyword evidence="2" id="KW-1185">Reference proteome</keyword>